<evidence type="ECO:0000313" key="2">
    <source>
        <dbReference type="EnsemblPlants" id="MELO3C003884.2.1"/>
    </source>
</evidence>
<keyword evidence="1" id="KW-0812">Transmembrane</keyword>
<name>A0A9I9CI63_CUCME</name>
<proteinExistence type="predicted"/>
<dbReference type="EnsemblPlants" id="MELO3C003884.2.1">
    <property type="protein sequence ID" value="MELO3C003884.2.1"/>
    <property type="gene ID" value="MELO3C003884.2"/>
</dbReference>
<sequence>MRIRNLLCLLLRPVSIRRQTNLQLPATVRLLPRLEFRPHSTFAQSSDSCLSLEFAATEFFIFVFSFLLSLGFVRGGTVDELNLLGNKNWGKEEILRFLAENLRNLEKFFYGFAVKLDNLKCIIQSTIDSREITLEDFQPPLASKVVEALINNGGNTKVVFLENYKPSRKIKDLGDVGFELLQSFGSLLGEKLVGSKPNKVKNNVMAGGFIHVNLIESKKHLVLLVTFDVEEFYQQCDPDGRLTFNGLSKTVKKLDGVQRKVFFSFFLFSGCKREYYWSFSVVVEGGENERANNVEHTREFFLWIQTLSTTYDEVIVYPILAALYLVQNLLQYYIFAYVDASGYQILKNFNIINTGLIMGMSIILTPTRKDPTLSALGNFAAIGRE</sequence>
<dbReference type="Gramene" id="MELO3C003884.2.1">
    <property type="protein sequence ID" value="MELO3C003884.2.1"/>
    <property type="gene ID" value="MELO3C003884.2"/>
</dbReference>
<feature type="transmembrane region" description="Helical" evidence="1">
    <location>
        <begin position="345"/>
        <end position="364"/>
    </location>
</feature>
<keyword evidence="1" id="KW-1133">Transmembrane helix</keyword>
<accession>A0A9I9CI63</accession>
<evidence type="ECO:0000256" key="1">
    <source>
        <dbReference type="SAM" id="Phobius"/>
    </source>
</evidence>
<organism evidence="2">
    <name type="scientific">Cucumis melo</name>
    <name type="common">Muskmelon</name>
    <dbReference type="NCBI Taxonomy" id="3656"/>
    <lineage>
        <taxon>Eukaryota</taxon>
        <taxon>Viridiplantae</taxon>
        <taxon>Streptophyta</taxon>
        <taxon>Embryophyta</taxon>
        <taxon>Tracheophyta</taxon>
        <taxon>Spermatophyta</taxon>
        <taxon>Magnoliopsida</taxon>
        <taxon>eudicotyledons</taxon>
        <taxon>Gunneridae</taxon>
        <taxon>Pentapetalae</taxon>
        <taxon>rosids</taxon>
        <taxon>fabids</taxon>
        <taxon>Cucurbitales</taxon>
        <taxon>Cucurbitaceae</taxon>
        <taxon>Benincaseae</taxon>
        <taxon>Cucumis</taxon>
    </lineage>
</organism>
<feature type="transmembrane region" description="Helical" evidence="1">
    <location>
        <begin position="314"/>
        <end position="333"/>
    </location>
</feature>
<dbReference type="PANTHER" id="PTHR36888">
    <property type="entry name" value="TETRATRICOPEPTIDE-LIKE HELICAL DOMAIN-CONTAINING PROTEIN-RELATED"/>
    <property type="match status" value="1"/>
</dbReference>
<reference evidence="2" key="1">
    <citation type="submission" date="2023-03" db="UniProtKB">
        <authorList>
            <consortium name="EnsemblPlants"/>
        </authorList>
    </citation>
    <scope>IDENTIFICATION</scope>
</reference>
<keyword evidence="1" id="KW-0472">Membrane</keyword>
<protein>
    <submittedName>
        <fullName evidence="2">Uncharacterized protein</fullName>
    </submittedName>
</protein>
<dbReference type="PANTHER" id="PTHR36888:SF2">
    <property type="entry name" value="TETRATRICOPEPTIDE REPEAT (TPR)-LIKE SUPERFAMILY PROTEIN"/>
    <property type="match status" value="1"/>
</dbReference>
<dbReference type="AlphaFoldDB" id="A0A9I9CI63"/>